<name>A0A7C9VGP1_9HYPH</name>
<feature type="transmembrane region" description="Helical" evidence="1">
    <location>
        <begin position="36"/>
        <end position="53"/>
    </location>
</feature>
<keyword evidence="1" id="KW-0812">Transmembrane</keyword>
<dbReference type="RefSeq" id="WP_165120724.1">
    <property type="nucleotide sequence ID" value="NZ_JAAKZG010000014.1"/>
</dbReference>
<dbReference type="Proteomes" id="UP000481252">
    <property type="component" value="Unassembled WGS sequence"/>
</dbReference>
<keyword evidence="1" id="KW-1133">Transmembrane helix</keyword>
<comment type="caution">
    <text evidence="2">The sequence shown here is derived from an EMBL/GenBank/DDBJ whole genome shotgun (WGS) entry which is preliminary data.</text>
</comment>
<feature type="transmembrane region" description="Helical" evidence="1">
    <location>
        <begin position="59"/>
        <end position="77"/>
    </location>
</feature>
<keyword evidence="3" id="KW-1185">Reference proteome</keyword>
<evidence type="ECO:0000313" key="3">
    <source>
        <dbReference type="Proteomes" id="UP000481252"/>
    </source>
</evidence>
<feature type="transmembrane region" description="Helical" evidence="1">
    <location>
        <begin position="12"/>
        <end position="29"/>
    </location>
</feature>
<dbReference type="EMBL" id="JAAKZG010000014">
    <property type="protein sequence ID" value="NGN44190.1"/>
    <property type="molecule type" value="Genomic_DNA"/>
</dbReference>
<protein>
    <submittedName>
        <fullName evidence="2">Uncharacterized protein</fullName>
    </submittedName>
</protein>
<sequence length="100" mass="11148">MVAEAKEPFKPLAILAASILVPGAGHLLLGYAQRALMFLFFMAVFGWVGIRLLPDGSFFARHSGAILIYGFCVLDAYKIARIQHEKWRFARRQENTPPAA</sequence>
<organism evidence="2 3">
    <name type="scientific">Mesorhizobium zhangyense</name>
    <dbReference type="NCBI Taxonomy" id="1776730"/>
    <lineage>
        <taxon>Bacteria</taxon>
        <taxon>Pseudomonadati</taxon>
        <taxon>Pseudomonadota</taxon>
        <taxon>Alphaproteobacteria</taxon>
        <taxon>Hyphomicrobiales</taxon>
        <taxon>Phyllobacteriaceae</taxon>
        <taxon>Mesorhizobium</taxon>
    </lineage>
</organism>
<proteinExistence type="predicted"/>
<gene>
    <name evidence="2" type="ORF">G6N74_24275</name>
</gene>
<dbReference type="AlphaFoldDB" id="A0A7C9VGP1"/>
<keyword evidence="1" id="KW-0472">Membrane</keyword>
<evidence type="ECO:0000313" key="2">
    <source>
        <dbReference type="EMBL" id="NGN44190.1"/>
    </source>
</evidence>
<reference evidence="2 3" key="1">
    <citation type="submission" date="2020-02" db="EMBL/GenBank/DDBJ databases">
        <title>Genome sequence of the type strain CGMCC 1.15528 of Mesorhizobium zhangyense.</title>
        <authorList>
            <person name="Gao J."/>
            <person name="Sun J."/>
        </authorList>
    </citation>
    <scope>NUCLEOTIDE SEQUENCE [LARGE SCALE GENOMIC DNA]</scope>
    <source>
        <strain evidence="2 3">CGMCC 1.15528</strain>
    </source>
</reference>
<evidence type="ECO:0000256" key="1">
    <source>
        <dbReference type="SAM" id="Phobius"/>
    </source>
</evidence>
<accession>A0A7C9VGP1</accession>